<dbReference type="AlphaFoldDB" id="A0A1T5MP68"/>
<reference evidence="1 2" key="1">
    <citation type="submission" date="2017-02" db="EMBL/GenBank/DDBJ databases">
        <authorList>
            <person name="Peterson S.W."/>
        </authorList>
    </citation>
    <scope>NUCLEOTIDE SEQUENCE [LARGE SCALE GENOMIC DNA]</scope>
    <source>
        <strain evidence="1 2">DSM 25262</strain>
    </source>
</reference>
<dbReference type="PANTHER" id="PTHR37841:SF1">
    <property type="entry name" value="DUF3298 DOMAIN-CONTAINING PROTEIN"/>
    <property type="match status" value="1"/>
</dbReference>
<gene>
    <name evidence="1" type="ORF">SAMN05660236_5913</name>
</gene>
<evidence type="ECO:0000313" key="1">
    <source>
        <dbReference type="EMBL" id="SKC89679.1"/>
    </source>
</evidence>
<dbReference type="InterPro" id="IPR011990">
    <property type="entry name" value="TPR-like_helical_dom_sf"/>
</dbReference>
<name>A0A1T5MP68_9BACT</name>
<evidence type="ECO:0000313" key="2">
    <source>
        <dbReference type="Proteomes" id="UP000190961"/>
    </source>
</evidence>
<dbReference type="RefSeq" id="WP_079690396.1">
    <property type="nucleotide sequence ID" value="NZ_FUZU01000005.1"/>
</dbReference>
<keyword evidence="2" id="KW-1185">Reference proteome</keyword>
<dbReference type="OrthoDB" id="2485468at2"/>
<protein>
    <submittedName>
        <fullName evidence="1">WG containing repeat-containing protein</fullName>
    </submittedName>
</protein>
<sequence>MLLSGYLKAQISQERNALSNLAKQKWARAHEQLRKILTKDSINTTGQYVMARYFFSPGNPDFHLDSAHYYTEASLRDYSKLSAKQREKIKRFPLDSMIIIRLLEQIDSAAFNRTQQSNSETAYTNFIEKFPAAKQRSQAIELRSKAAFADAVTMNTYQAFSSFIIRYPEARELEDAKSLYEKLLFEDKTRDKRLASYEAFLKDYPQTTYRKEAERNIFEISTAPGTIESFKEYLQRYPQSNFYSQAHGLLYYLQADEQQARPLYGAIQNDSLTNDDPSPRRYLVPFLEKNFFGFMDSEGNEIISAEAADLNAEYKCGNIDEDVLVLPGKIVSRKGTLVYKGEVASVDDLGSGFLLIENQHCTKVIHKIGFNPGELCVQDAKVLNGKLLAIKNDEHWSIRTLAGRLLIASEWDNISFAGDVIIFQRDKNFWLATTDAISAIADGQTFKLKDTFEEVKSWPNGKVWARAGKFEGIFDQHLDVVVPFKEQTLSSSFFGGVAFANSQSAFFNHAGNTTDSYDTILISKPWVAAKSSATWRLFRPLYNLLATATYDSISFVGTFAIGTRNDSLFVHGSASAKPLLKVKQPAKIEFIPAQDSSSFFLLEQGDKKTLFNHSGQKLFAVLYDRIQHAGKDIFIVTRKDKKGLVSSDGKVLLTTEYNAIGTLSEGTVSLLKAKKFGLFDVHQKKLIKPEYSKNLSLYNRSVLIALKTGAYGFIGWDNKPLSEFEFIEIQPWNDTLAWVKKNFQWQLYNLKTKKTELDKIRSIKFILDKADDKLAIIQQDNSYGVIHSKRGMVIPLNFSDIVNVGSAERPMYFTEKHVEEASIFVVIYYSSEGKMLRKEIYEQDDYEKIYCANH</sequence>
<dbReference type="Gene3D" id="1.25.40.10">
    <property type="entry name" value="Tetratricopeptide repeat domain"/>
    <property type="match status" value="1"/>
</dbReference>
<dbReference type="PANTHER" id="PTHR37841">
    <property type="entry name" value="GLR2918 PROTEIN"/>
    <property type="match status" value="1"/>
</dbReference>
<dbReference type="Proteomes" id="UP000190961">
    <property type="component" value="Unassembled WGS sequence"/>
</dbReference>
<organism evidence="1 2">
    <name type="scientific">Ohtaekwangia koreensis</name>
    <dbReference type="NCBI Taxonomy" id="688867"/>
    <lineage>
        <taxon>Bacteria</taxon>
        <taxon>Pseudomonadati</taxon>
        <taxon>Bacteroidota</taxon>
        <taxon>Cytophagia</taxon>
        <taxon>Cytophagales</taxon>
        <taxon>Fulvivirgaceae</taxon>
        <taxon>Ohtaekwangia</taxon>
    </lineage>
</organism>
<dbReference type="EMBL" id="FUZU01000005">
    <property type="protein sequence ID" value="SKC89679.1"/>
    <property type="molecule type" value="Genomic_DNA"/>
</dbReference>
<proteinExistence type="predicted"/>
<accession>A0A1T5MP68</accession>
<dbReference type="STRING" id="688867.SAMN05660236_5913"/>